<reference evidence="2" key="1">
    <citation type="submission" date="2020-12" db="EMBL/GenBank/DDBJ databases">
        <title>Geomonas sp. Red875, isolated from river sediment.</title>
        <authorList>
            <person name="Xu Z."/>
            <person name="Zhang Z."/>
            <person name="Masuda Y."/>
            <person name="Itoh H."/>
            <person name="Senoo K."/>
        </authorList>
    </citation>
    <scope>NUCLEOTIDE SEQUENCE</scope>
    <source>
        <strain evidence="2">Red875</strain>
    </source>
</reference>
<dbReference type="PANTHER" id="PTHR33525:SF3">
    <property type="entry name" value="RIBONUCLEASE Y"/>
    <property type="match status" value="1"/>
</dbReference>
<name>A0A8J7JM03_9BACT</name>
<protein>
    <submittedName>
        <fullName evidence="2">HDOD domain-containing protein</fullName>
    </submittedName>
</protein>
<keyword evidence="3" id="KW-1185">Reference proteome</keyword>
<proteinExistence type="predicted"/>
<evidence type="ECO:0000313" key="3">
    <source>
        <dbReference type="Proteomes" id="UP000636888"/>
    </source>
</evidence>
<evidence type="ECO:0000313" key="2">
    <source>
        <dbReference type="EMBL" id="MBJ6725535.1"/>
    </source>
</evidence>
<dbReference type="InterPro" id="IPR052340">
    <property type="entry name" value="RNase_Y/CdgJ"/>
</dbReference>
<dbReference type="Gene3D" id="1.10.3210.10">
    <property type="entry name" value="Hypothetical protein af1432"/>
    <property type="match status" value="1"/>
</dbReference>
<dbReference type="PROSITE" id="PS51833">
    <property type="entry name" value="HDOD"/>
    <property type="match status" value="1"/>
</dbReference>
<dbReference type="Pfam" id="PF08668">
    <property type="entry name" value="HDOD"/>
    <property type="match status" value="1"/>
</dbReference>
<gene>
    <name evidence="2" type="ORF">JFN93_12515</name>
</gene>
<dbReference type="PANTHER" id="PTHR33525">
    <property type="match status" value="1"/>
</dbReference>
<evidence type="ECO:0000259" key="1">
    <source>
        <dbReference type="PROSITE" id="PS51833"/>
    </source>
</evidence>
<dbReference type="InterPro" id="IPR013976">
    <property type="entry name" value="HDOD"/>
</dbReference>
<organism evidence="2 3">
    <name type="scientific">Geomesophilobacter sediminis</name>
    <dbReference type="NCBI Taxonomy" id="2798584"/>
    <lineage>
        <taxon>Bacteria</taxon>
        <taxon>Pseudomonadati</taxon>
        <taxon>Thermodesulfobacteriota</taxon>
        <taxon>Desulfuromonadia</taxon>
        <taxon>Geobacterales</taxon>
        <taxon>Geobacteraceae</taxon>
        <taxon>Geomesophilobacter</taxon>
    </lineage>
</organism>
<accession>A0A8J7JM03</accession>
<dbReference type="SUPFAM" id="SSF109604">
    <property type="entry name" value="HD-domain/PDEase-like"/>
    <property type="match status" value="1"/>
</dbReference>
<comment type="caution">
    <text evidence="2">The sequence shown here is derived from an EMBL/GenBank/DDBJ whole genome shotgun (WGS) entry which is preliminary data.</text>
</comment>
<dbReference type="AlphaFoldDB" id="A0A8J7JM03"/>
<dbReference type="EMBL" id="JAEMHM010000009">
    <property type="protein sequence ID" value="MBJ6725535.1"/>
    <property type="molecule type" value="Genomic_DNA"/>
</dbReference>
<dbReference type="RefSeq" id="WP_199384425.1">
    <property type="nucleotide sequence ID" value="NZ_JAEMHM010000009.1"/>
</dbReference>
<feature type="domain" description="HDOD" evidence="1">
    <location>
        <begin position="18"/>
        <end position="211"/>
    </location>
</feature>
<dbReference type="Proteomes" id="UP000636888">
    <property type="component" value="Unassembled WGS sequence"/>
</dbReference>
<sequence length="274" mass="30482">MAIPLTIRRLLTIQPVDLPVFHPIAIKMQHLLETADYAMQDVVDLANEDQALAGQILNMANSTIYVGRVRSETIKDAVIRLGSQHVCNLAMAASQASLHVSANPIIHEFMQYLWMHSHACAVGGRWLARYIGHAQYADQTYMACLLHDVGKLYLLKAMERLSKVGVGQASLDKESLLEIFGELHVEMGVRVMGHWNMPRIYRNVVECHHDEKLDPTDSVMAITRLVDTVSKVKGFGLACDGEIDLLEEEEAKILSVGQAEVDGLCEAMEQAMHP</sequence>